<dbReference type="Proteomes" id="UP000006230">
    <property type="component" value="Unassembled WGS sequence"/>
</dbReference>
<dbReference type="AlphaFoldDB" id="Q0FQH6"/>
<dbReference type="RefSeq" id="WP_007796178.1">
    <property type="nucleotide sequence ID" value="NZ_DS022276.1"/>
</dbReference>
<reference evidence="1 2" key="1">
    <citation type="journal article" date="2010" name="J. Bacteriol.">
        <title>Genome sequences of Pelagibaca bermudensis HTCC2601T and Maritimibacter alkaliphilus HTCC2654T, the type strains of two marine Roseobacter genera.</title>
        <authorList>
            <person name="Thrash J.C."/>
            <person name="Cho J.C."/>
            <person name="Ferriera S."/>
            <person name="Johnson J."/>
            <person name="Vergin K.L."/>
            <person name="Giovannoni S.J."/>
        </authorList>
    </citation>
    <scope>NUCLEOTIDE SEQUENCE [LARGE SCALE GENOMIC DNA]</scope>
    <source>
        <strain evidence="2">DSM 26914 / JCM 13377 / KCTC 12554 / HTCC2601</strain>
    </source>
</reference>
<keyword evidence="2" id="KW-1185">Reference proteome</keyword>
<dbReference type="PANTHER" id="PTHR30619">
    <property type="entry name" value="DNA INTERNALIZATION/COMPETENCE PROTEIN COMEC/REC2"/>
    <property type="match status" value="1"/>
</dbReference>
<evidence type="ECO:0000313" key="2">
    <source>
        <dbReference type="Proteomes" id="UP000006230"/>
    </source>
</evidence>
<gene>
    <name evidence="1" type="ORF">R2601_15627</name>
</gene>
<sequence length="400" mass="43287">MTGLTLRLYNVGFGDAVVLSLPDTDATGADVTRTVLIDAGNALTGTHGDDDTLRAVLRDIHARLAGAPLDLYIMTHEHLDHIQGPLMAARKDGLDLRARSVWMTASSEPGYYGAHPEARRKRRLALDAFEDIAEAARGMAGALPFGMDILLGINNPRASADCVDYIRDMSAPAAPHYVSRQSAPTLPQPFRDASFRVLAPEQDCSVYYGRLKPRALGLRLANGDSGAPASATLTAPEGVRDSDFAELLAFRAASSFANLFHIDRAANDSSIVFEFEWRGWRLLFPGDAEERSWAFMEAQQALRPAHFLKVSHHGSHNGTPDAVLSEVLPETPPDARDRVVAVSTADGAYRGVPHDETLTALRRRARLLDTRSLAMGGWFELRFPADGGPITVSEGAPPTG</sequence>
<accession>Q0FQH6</accession>
<organism evidence="1 2">
    <name type="scientific">Salipiger bermudensis (strain DSM 26914 / JCM 13377 / KCTC 12554 / HTCC2601)</name>
    <name type="common">Pelagibaca bermudensis</name>
    <dbReference type="NCBI Taxonomy" id="314265"/>
    <lineage>
        <taxon>Bacteria</taxon>
        <taxon>Pseudomonadati</taxon>
        <taxon>Pseudomonadota</taxon>
        <taxon>Alphaproteobacteria</taxon>
        <taxon>Rhodobacterales</taxon>
        <taxon>Roseobacteraceae</taxon>
        <taxon>Salipiger</taxon>
    </lineage>
</organism>
<dbReference type="OrthoDB" id="7177610at2"/>
<evidence type="ECO:0008006" key="3">
    <source>
        <dbReference type="Google" id="ProtNLM"/>
    </source>
</evidence>
<dbReference type="SUPFAM" id="SSF56281">
    <property type="entry name" value="Metallo-hydrolase/oxidoreductase"/>
    <property type="match status" value="1"/>
</dbReference>
<dbReference type="HOGENOM" id="CLU_688587_0_0_5"/>
<dbReference type="InterPro" id="IPR036866">
    <property type="entry name" value="RibonucZ/Hydroxyglut_hydro"/>
</dbReference>
<dbReference type="STRING" id="314265.R2601_15627"/>
<dbReference type="EMBL" id="AATQ01000014">
    <property type="protein sequence ID" value="EAU46475.1"/>
    <property type="molecule type" value="Genomic_DNA"/>
</dbReference>
<dbReference type="InterPro" id="IPR052159">
    <property type="entry name" value="Competence_DNA_uptake"/>
</dbReference>
<protein>
    <recommendedName>
        <fullName evidence="3">Metallo-beta-lactamase domain-containing protein</fullName>
    </recommendedName>
</protein>
<dbReference type="PANTHER" id="PTHR30619:SF1">
    <property type="entry name" value="RECOMBINATION PROTEIN 2"/>
    <property type="match status" value="1"/>
</dbReference>
<dbReference type="Gene3D" id="3.60.15.10">
    <property type="entry name" value="Ribonuclease Z/Hydroxyacylglutathione hydrolase-like"/>
    <property type="match status" value="1"/>
</dbReference>
<dbReference type="eggNOG" id="COG2333">
    <property type="taxonomic scope" value="Bacteria"/>
</dbReference>
<evidence type="ECO:0000313" key="1">
    <source>
        <dbReference type="EMBL" id="EAU46475.1"/>
    </source>
</evidence>
<comment type="caution">
    <text evidence="1">The sequence shown here is derived from an EMBL/GenBank/DDBJ whole genome shotgun (WGS) entry which is preliminary data.</text>
</comment>
<name>Q0FQH6_SALBH</name>
<proteinExistence type="predicted"/>